<accession>A0A1A8YN18</accession>
<feature type="region of interest" description="Disordered" evidence="1">
    <location>
        <begin position="889"/>
        <end position="911"/>
    </location>
</feature>
<evidence type="ECO:0000256" key="1">
    <source>
        <dbReference type="SAM" id="MobiDB-lite"/>
    </source>
</evidence>
<protein>
    <submittedName>
        <fullName evidence="2">Uncharacterized protein</fullName>
    </submittedName>
</protein>
<gene>
    <name evidence="2" type="ORF">POVWA1_014470</name>
</gene>
<name>A0A1A8YN18_PLAOA</name>
<evidence type="ECO:0000313" key="2">
    <source>
        <dbReference type="EMBL" id="SBT32921.1"/>
    </source>
</evidence>
<proteinExistence type="predicted"/>
<dbReference type="EMBL" id="FLRD01000048">
    <property type="protein sequence ID" value="SBT32921.1"/>
    <property type="molecule type" value="Genomic_DNA"/>
</dbReference>
<keyword evidence="3" id="KW-1185">Reference proteome</keyword>
<reference evidence="3" key="1">
    <citation type="submission" date="2016-05" db="EMBL/GenBank/DDBJ databases">
        <authorList>
            <person name="Naeem Raeece"/>
        </authorList>
    </citation>
    <scope>NUCLEOTIDE SEQUENCE [LARGE SCALE GENOMIC DNA]</scope>
</reference>
<sequence>MCSNRGLVAKGVLRRTTCPFGFHEKWSSKSIHRNFSTKKILIYEHVNNADFLLQKSNSVESLVNYNYVKKKMNEINSYLRNGKKDDKCIDKIIENLYMLCVKGNIDICDERIKYYVGFVLSHINDYVEGNIHVGTCKVEEKRNTGRSCQFILSIKSYLLFLHILRSLNMKKDFDNLLKYASQNIHFFSIDVVRKIAFHHGLNREHNFFFKELLSYVYTLIQCNSEIYFKEIKNVNTCINICTNFFFGKKYMNEKKMYDYEMNEDIIYLYNMNYIYINHIVTVGNIIHGNIGMKVEIVQTEEQKKNYPRQNILEKNSEQSGNFADSQKKNKERALHVCGEKGTDNAASLGENKVENKNEPEIVCFTKNSTKENPIKSVVRKHENERVNKRGESHENVPSSSIDKPQINATLAKDFCFNYQMVDTIYAIFNYYTNLSSKKKNVNKELFFFYIPDIRNNIMNIILNFINTINSGLTTNGLLKNKKIIASLERVLKLGTEFRVPFQLEPFVMYHCNVLLVSKFDLSLLDNIKMLTLFRKMSKTQEREAGKVNQVFEEHGNVNRGTYKHVEEKNRKDYEQLAKIENNQVQGKKKKKINSSVEMFNALSLCANDDNKFHNINNLFDNMIKLIFENLKKCMHNSKSNDVCLFMPIVYEFHKYMDEELKNILTVQVTCNKDSINEENMINVLRVFSKIKYKNDIINKFVYKSAQFLPSGESNELKDDHSKNEPLHSHFSCPKIFFLFFYYKSKNNVFSYKDIYYVENYIQNSLFELNIKDFTYVLLIYYKNKIVLLPQLLLKICVIFNNSKKTMNKDELLFSLFLLSTNYHFLSQGDGHSVLQREEDITVLNKINLVRKNQYTQHDIDNFISIINDILLYLYSNKSINYQAEEVQHASKNQDGSSPYEGALEGEEAKNGEKDVRYRELYAHDRDTSYSEKEEMNNCKVNFNKLKYNRIMMKIFYNLYHSYFRVEKKKKKILNSHHEKLLSHLFTCFNNNFSKNAKEINNVLPLLYHFSYFHLYSPFYFEKQISYVLQNCVIDDKVVRHLLLSHVCTRRKIPGEIKKDIKEYVINNFEHFSENFQVLCFKHCNLFLNVEKVESTNEKNDNRTFDQMLNYLLLNLGKMKAKHYLDIYITISNHFVKAKKCYIQLFYYMNRCATCYNYEQLFVILFYMYKTGYSKPKIRKKIRNLILYYHKNRKIGLHTYTKFILPLDEFGIFHLFPVKFQNIIYNQLSEDVKERVRKPLSEDAVDEAINTLVTREENYDTAENERTEKKHAPIYVFEQMVKNY</sequence>
<dbReference type="Proteomes" id="UP000078555">
    <property type="component" value="Unassembled WGS sequence"/>
</dbReference>
<organism evidence="2 3">
    <name type="scientific">Plasmodium ovale wallikeri</name>
    <dbReference type="NCBI Taxonomy" id="864142"/>
    <lineage>
        <taxon>Eukaryota</taxon>
        <taxon>Sar</taxon>
        <taxon>Alveolata</taxon>
        <taxon>Apicomplexa</taxon>
        <taxon>Aconoidasida</taxon>
        <taxon>Haemosporida</taxon>
        <taxon>Plasmodiidae</taxon>
        <taxon>Plasmodium</taxon>
        <taxon>Plasmodium (Plasmodium)</taxon>
    </lineage>
</organism>
<evidence type="ECO:0000313" key="3">
    <source>
        <dbReference type="Proteomes" id="UP000078555"/>
    </source>
</evidence>